<evidence type="ECO:0000313" key="2">
    <source>
        <dbReference type="Proteomes" id="UP001594351"/>
    </source>
</evidence>
<name>A0ABV6YWD3_UNCC1</name>
<sequence length="554" mass="63927">MGVKFRQLLKKIWLRFALTLLQKSTFDSFTLYVNPVLKADEVETFHNLFQSAMAHIKDISPLIYQRVCRDLPRIAYVKMGRNCYIPEAKAFFIDTVGKKTTRMFASEIVHEAAHAFVLERGIPHQGLEERHERFAVNRQFAFLKKSVLADNSLSAAQKHDEIELYQAAMVRSFKTRWWDNTGGQGQRTVGRIFQRADQHLPPGGNSWDRKILAFIERVSIKRLRRKRKDGLEKEYYRNGQLKSEINYRGGLEEGPSYWYRKDGSLEVEFNYRQGKLHEITKWYDEAGNLSEVETYQNGVVHGTRKIYSHGLLSVELPYVDGLITGTVSYFHDNGECSAKISTNDGIFNGPAEYFNLQGACIKKGTFAQGELEGGVEQYYYTGELRSRSFYKAGKIFGEYRMYYQSGPLYYECTFDHDIIAGEATTFLEDGSIWYREIYDGGLSISRERGPKLPAPVDGVNLLFYLSGALLAEERFLKGNLHGKTSIYYQKGILQRESHYNNGKREGNQTTYYENGLVETEMMCHDDQYDGFYRVYAENGALIRTEIYQNGRKVE</sequence>
<evidence type="ECO:0000313" key="1">
    <source>
        <dbReference type="EMBL" id="MFC1850519.1"/>
    </source>
</evidence>
<dbReference type="Gene3D" id="3.90.930.1">
    <property type="match status" value="3"/>
</dbReference>
<dbReference type="Pfam" id="PF07661">
    <property type="entry name" value="MORN_2"/>
    <property type="match status" value="3"/>
</dbReference>
<keyword evidence="2" id="KW-1185">Reference proteome</keyword>
<gene>
    <name evidence="1" type="ORF">ACFL27_10040</name>
</gene>
<protein>
    <submittedName>
        <fullName evidence="1">Toxin-antitoxin system YwqK family antitoxin</fullName>
    </submittedName>
</protein>
<dbReference type="Proteomes" id="UP001594351">
    <property type="component" value="Unassembled WGS sequence"/>
</dbReference>
<comment type="caution">
    <text evidence="1">The sequence shown here is derived from an EMBL/GenBank/DDBJ whole genome shotgun (WGS) entry which is preliminary data.</text>
</comment>
<reference evidence="1 2" key="1">
    <citation type="submission" date="2024-09" db="EMBL/GenBank/DDBJ databases">
        <title>Laminarin stimulates single cell rates of sulfate reduction while oxygen inhibits transcriptomic activity in coastal marine sediment.</title>
        <authorList>
            <person name="Lindsay M."/>
            <person name="Orcutt B."/>
            <person name="Emerson D."/>
            <person name="Stepanauskas R."/>
            <person name="D'Angelo T."/>
        </authorList>
    </citation>
    <scope>NUCLEOTIDE SEQUENCE [LARGE SCALE GENOMIC DNA]</scope>
    <source>
        <strain evidence="1">SAG AM-311-K15</strain>
    </source>
</reference>
<dbReference type="InterPro" id="IPR011652">
    <property type="entry name" value="MORN_2"/>
</dbReference>
<dbReference type="EMBL" id="JBHPBY010000104">
    <property type="protein sequence ID" value="MFC1850519.1"/>
    <property type="molecule type" value="Genomic_DNA"/>
</dbReference>
<proteinExistence type="predicted"/>
<organism evidence="1 2">
    <name type="scientific">candidate division CSSED10-310 bacterium</name>
    <dbReference type="NCBI Taxonomy" id="2855610"/>
    <lineage>
        <taxon>Bacteria</taxon>
        <taxon>Bacteria division CSSED10-310</taxon>
    </lineage>
</organism>
<accession>A0ABV6YWD3</accession>
<dbReference type="SUPFAM" id="SSF82185">
    <property type="entry name" value="Histone H3 K4-specific methyltransferase SET7/9 N-terminal domain"/>
    <property type="match status" value="3"/>
</dbReference>